<dbReference type="SUPFAM" id="SSF101478">
    <property type="entry name" value="ADP-ribosylglycohydrolase"/>
    <property type="match status" value="1"/>
</dbReference>
<dbReference type="PANTHER" id="PTHR16222:SF24">
    <property type="entry name" value="ADP-RIBOSYLHYDROLASE ARH3"/>
    <property type="match status" value="1"/>
</dbReference>
<comment type="caution">
    <text evidence="3">The sequence shown here is derived from an EMBL/GenBank/DDBJ whole genome shotgun (WGS) entry which is preliminary data.</text>
</comment>
<dbReference type="RefSeq" id="WP_346058836.1">
    <property type="nucleotide sequence ID" value="NZ_BAAAVQ010000009.1"/>
</dbReference>
<comment type="similarity">
    <text evidence="1">Belongs to the ADP-ribosylglycohydrolase family.</text>
</comment>
<evidence type="ECO:0000256" key="1">
    <source>
        <dbReference type="ARBA" id="ARBA00010702"/>
    </source>
</evidence>
<evidence type="ECO:0000313" key="3">
    <source>
        <dbReference type="EMBL" id="MFC4716317.1"/>
    </source>
</evidence>
<organism evidence="3 4">
    <name type="scientific">Glutamicibacter bergerei</name>
    <dbReference type="NCBI Taxonomy" id="256702"/>
    <lineage>
        <taxon>Bacteria</taxon>
        <taxon>Bacillati</taxon>
        <taxon>Actinomycetota</taxon>
        <taxon>Actinomycetes</taxon>
        <taxon>Micrococcales</taxon>
        <taxon>Micrococcaceae</taxon>
        <taxon>Glutamicibacter</taxon>
    </lineage>
</organism>
<reference evidence="4" key="1">
    <citation type="journal article" date="2019" name="Int. J. Syst. Evol. Microbiol.">
        <title>The Global Catalogue of Microorganisms (GCM) 10K type strain sequencing project: providing services to taxonomists for standard genome sequencing and annotation.</title>
        <authorList>
            <consortium name="The Broad Institute Genomics Platform"/>
            <consortium name="The Broad Institute Genome Sequencing Center for Infectious Disease"/>
            <person name="Wu L."/>
            <person name="Ma J."/>
        </authorList>
    </citation>
    <scope>NUCLEOTIDE SEQUENCE [LARGE SCALE GENOMIC DNA]</scope>
    <source>
        <strain evidence="4">CGMCC 1.12849</strain>
    </source>
</reference>
<dbReference type="InterPro" id="IPR036705">
    <property type="entry name" value="Ribosyl_crysJ1_sf"/>
</dbReference>
<dbReference type="InterPro" id="IPR005502">
    <property type="entry name" value="Ribosyl_crysJ1"/>
</dbReference>
<dbReference type="InterPro" id="IPR050792">
    <property type="entry name" value="ADP-ribosylglycohydrolase"/>
</dbReference>
<dbReference type="PANTHER" id="PTHR16222">
    <property type="entry name" value="ADP-RIBOSYLGLYCOHYDROLASE"/>
    <property type="match status" value="1"/>
</dbReference>
<dbReference type="EMBL" id="JBHSHE010000039">
    <property type="protein sequence ID" value="MFC4716317.1"/>
    <property type="molecule type" value="Genomic_DNA"/>
</dbReference>
<proteinExistence type="inferred from homology"/>
<keyword evidence="4" id="KW-1185">Reference proteome</keyword>
<dbReference type="Gene3D" id="1.10.4080.10">
    <property type="entry name" value="ADP-ribosylation/Crystallin J1"/>
    <property type="match status" value="1"/>
</dbReference>
<dbReference type="Proteomes" id="UP001595884">
    <property type="component" value="Unassembled WGS sequence"/>
</dbReference>
<dbReference type="Pfam" id="PF03747">
    <property type="entry name" value="ADP_ribosyl_GH"/>
    <property type="match status" value="1"/>
</dbReference>
<accession>A0ABV9MK42</accession>
<gene>
    <name evidence="3" type="ORF">ACFO7V_09210</name>
</gene>
<evidence type="ECO:0000313" key="4">
    <source>
        <dbReference type="Proteomes" id="UP001595884"/>
    </source>
</evidence>
<protein>
    <submittedName>
        <fullName evidence="3">ADP-ribosylglycohydrolase family protein</fullName>
    </submittedName>
</protein>
<evidence type="ECO:0000256" key="2">
    <source>
        <dbReference type="ARBA" id="ARBA00022801"/>
    </source>
</evidence>
<keyword evidence="2" id="KW-0378">Hydrolase</keyword>
<sequence length="326" mass="34511">MKFSSDVKDRICGVLTGMAAGDALGAGYEFDSPMPANKPVAMIGGGLGDFAPGEWTDDTSMAIVIARALANSEGQLDTGASDYMVHQWAIWAKDAPDVGTQTRAVLRAAEQTAQINKRDAPNTADAVAAATAIHRQTGRSGGNGSLMRTAPIALAYLDRTPEETYQAAVKISKLTHFDDEAAEACALWTLAVRHAVLTAELDIRVGLALLDPERAVVWERRIQQAEEKHPREFSHNGWVVEAFQGAWSSITVSKVADAGSAERLVASVEAAVRGGVDTDTVAAIAGSLVGAACGLRAIPAQWLEILHGWPGMNAQNLVELSLELVD</sequence>
<name>A0ABV9MK42_9MICC</name>